<evidence type="ECO:0000256" key="1">
    <source>
        <dbReference type="ARBA" id="ARBA00006739"/>
    </source>
</evidence>
<dbReference type="OrthoDB" id="114108at2"/>
<comment type="similarity">
    <text evidence="1">Belongs to the glycosyltransferase 2 family.</text>
</comment>
<dbReference type="eggNOG" id="COG1216">
    <property type="taxonomic scope" value="Bacteria"/>
</dbReference>
<dbReference type="Proteomes" id="UP000004169">
    <property type="component" value="Unassembled WGS sequence"/>
</dbReference>
<dbReference type="InterPro" id="IPR029044">
    <property type="entry name" value="Nucleotide-diphossugar_trans"/>
</dbReference>
<dbReference type="RefSeq" id="WP_002730546.1">
    <property type="nucleotide sequence ID" value="NZ_CAHP01000041.1"/>
</dbReference>
<dbReference type="PANTHER" id="PTHR43179">
    <property type="entry name" value="RHAMNOSYLTRANSFERASE WBBL"/>
    <property type="match status" value="1"/>
</dbReference>
<organism evidence="5 6">
    <name type="scientific">Magnetospirillum molischianum DSM 120</name>
    <dbReference type="NCBI Taxonomy" id="1150626"/>
    <lineage>
        <taxon>Bacteria</taxon>
        <taxon>Pseudomonadati</taxon>
        <taxon>Pseudomonadota</taxon>
        <taxon>Alphaproteobacteria</taxon>
        <taxon>Rhodospirillales</taxon>
        <taxon>Rhodospirillaceae</taxon>
        <taxon>Magnetospirillum</taxon>
    </lineage>
</organism>
<dbReference type="AlphaFoldDB" id="H8FWL0"/>
<dbReference type="InterPro" id="IPR001173">
    <property type="entry name" value="Glyco_trans_2-like"/>
</dbReference>
<reference evidence="5 6" key="1">
    <citation type="journal article" date="2012" name="J. Bacteriol.">
        <title>Draft Genome Sequence of the Purple Photosynthetic Bacterium Phaeospirillum molischianum DSM120, a Particularly Versatile Bacterium.</title>
        <authorList>
            <person name="Duquesne K."/>
            <person name="Prima V."/>
            <person name="Ji B."/>
            <person name="Rouy Z."/>
            <person name="Medigue C."/>
            <person name="Talla E."/>
            <person name="Sturgis J.N."/>
        </authorList>
    </citation>
    <scope>NUCLEOTIDE SEQUENCE [LARGE SCALE GENOMIC DNA]</scope>
    <source>
        <strain evidence="6">DSM120</strain>
    </source>
</reference>
<keyword evidence="6" id="KW-1185">Reference proteome</keyword>
<evidence type="ECO:0000313" key="5">
    <source>
        <dbReference type="EMBL" id="CCG42748.1"/>
    </source>
</evidence>
<gene>
    <name evidence="5" type="ORF">PHAMO_460002</name>
</gene>
<proteinExistence type="inferred from homology"/>
<evidence type="ECO:0000259" key="4">
    <source>
        <dbReference type="Pfam" id="PF00535"/>
    </source>
</evidence>
<evidence type="ECO:0000256" key="3">
    <source>
        <dbReference type="ARBA" id="ARBA00022679"/>
    </source>
</evidence>
<sequence length="254" mass="28913">MSALIIPCYIRTRWDLSCVNRLLYSVEAQSKPFDKVYVVDDASPLKYGVSRPGVEHIVLEKNGGPAAARNVAIGKALEACVEHLLFTDHDCILDKDWNQHMTDFLVETNFAAVGGMTYSWGKTLLDHYHDINGTLAGKWLLPDRKELWYMPSLNFGMKSFAAREFPFDERFPTAAGEDVDLCLRLRSKYRIGFCPSAKLWHDYGYKSTLTGFGRFLCLFKKYKSSSATLYEGHTVLMWDSSESIYQGNIIEPHL</sequence>
<name>H8FWL0_MAGML</name>
<protein>
    <recommendedName>
        <fullName evidence="4">Glycosyltransferase 2-like domain-containing protein</fullName>
    </recommendedName>
</protein>
<evidence type="ECO:0000313" key="6">
    <source>
        <dbReference type="Proteomes" id="UP000004169"/>
    </source>
</evidence>
<dbReference type="Gene3D" id="3.90.550.10">
    <property type="entry name" value="Spore Coat Polysaccharide Biosynthesis Protein SpsA, Chain A"/>
    <property type="match status" value="1"/>
</dbReference>
<dbReference type="SUPFAM" id="SSF53448">
    <property type="entry name" value="Nucleotide-diphospho-sugar transferases"/>
    <property type="match status" value="1"/>
</dbReference>
<dbReference type="PANTHER" id="PTHR43179:SF12">
    <property type="entry name" value="GALACTOFURANOSYLTRANSFERASE GLFT2"/>
    <property type="match status" value="1"/>
</dbReference>
<keyword evidence="2" id="KW-0328">Glycosyltransferase</keyword>
<dbReference type="GO" id="GO:0016757">
    <property type="term" value="F:glycosyltransferase activity"/>
    <property type="evidence" value="ECO:0007669"/>
    <property type="project" value="UniProtKB-KW"/>
</dbReference>
<feature type="domain" description="Glycosyltransferase 2-like" evidence="4">
    <location>
        <begin position="4"/>
        <end position="138"/>
    </location>
</feature>
<comment type="caution">
    <text evidence="5">The sequence shown here is derived from an EMBL/GenBank/DDBJ whole genome shotgun (WGS) entry which is preliminary data.</text>
</comment>
<dbReference type="STRING" id="1150626.PHAMO_460002"/>
<dbReference type="EMBL" id="CAHP01000041">
    <property type="protein sequence ID" value="CCG42748.1"/>
    <property type="molecule type" value="Genomic_DNA"/>
</dbReference>
<dbReference type="Pfam" id="PF00535">
    <property type="entry name" value="Glycos_transf_2"/>
    <property type="match status" value="1"/>
</dbReference>
<evidence type="ECO:0000256" key="2">
    <source>
        <dbReference type="ARBA" id="ARBA00022676"/>
    </source>
</evidence>
<keyword evidence="3" id="KW-0808">Transferase</keyword>
<accession>H8FWL0</accession>